<evidence type="ECO:0000256" key="1">
    <source>
        <dbReference type="SAM" id="SignalP"/>
    </source>
</evidence>
<feature type="signal peptide" evidence="1">
    <location>
        <begin position="1"/>
        <end position="20"/>
    </location>
</feature>
<dbReference type="RefSeq" id="WP_273637994.1">
    <property type="nucleotide sequence ID" value="NZ_JAQQXP010000001.1"/>
</dbReference>
<accession>A0ABT5KXQ3</accession>
<dbReference type="EMBL" id="JAQQXP010000001">
    <property type="protein sequence ID" value="MDC8829559.1"/>
    <property type="molecule type" value="Genomic_DNA"/>
</dbReference>
<comment type="caution">
    <text evidence="2">The sequence shown here is derived from an EMBL/GenBank/DDBJ whole genome shotgun (WGS) entry which is preliminary data.</text>
</comment>
<proteinExistence type="predicted"/>
<feature type="chain" id="PRO_5046941176" evidence="1">
    <location>
        <begin position="21"/>
        <end position="283"/>
    </location>
</feature>
<name>A0ABT5KXQ3_9ALTE</name>
<evidence type="ECO:0000313" key="2">
    <source>
        <dbReference type="EMBL" id="MDC8829559.1"/>
    </source>
</evidence>
<sequence>MRLKILAFCVSLFLISDTFGSVFDEMKPFTESVRAMLLAETNCVLADVELEAQYQGGESKVRGIELVESPTDSSSKVLSTWLKEPNIRDKRGRVQVNAYDIPNTELLEYSVKLLIPKPMTQLLSYNGDYDHFMVAEFWNDIGWGSDYPFRISVYLTKYEGKNTSSYRFQVKAETKENSQWENLIWSELNTDFNVPFDEWITLNYSLKEGSNTRGLFRLTVERNDIEHEVFLVRNWTHHPEDNKPSGITHFNPIKLYTSHHLIDFASSNGFKLNLLWDDLDFKC</sequence>
<gene>
    <name evidence="2" type="ORF">OIK42_02175</name>
</gene>
<protein>
    <submittedName>
        <fullName evidence="2">Uncharacterized protein</fullName>
    </submittedName>
</protein>
<keyword evidence="1" id="KW-0732">Signal</keyword>
<organism evidence="2 3">
    <name type="scientific">Alteromonas gilva</name>
    <dbReference type="NCBI Taxonomy" id="2987522"/>
    <lineage>
        <taxon>Bacteria</taxon>
        <taxon>Pseudomonadati</taxon>
        <taxon>Pseudomonadota</taxon>
        <taxon>Gammaproteobacteria</taxon>
        <taxon>Alteromonadales</taxon>
        <taxon>Alteromonadaceae</taxon>
        <taxon>Alteromonas/Salinimonas group</taxon>
        <taxon>Alteromonas</taxon>
    </lineage>
</organism>
<keyword evidence="3" id="KW-1185">Reference proteome</keyword>
<reference evidence="2 3" key="1">
    <citation type="submission" date="2022-10" db="EMBL/GenBank/DDBJ databases">
        <title>Alteromonas sp. chi3 Genome sequencing.</title>
        <authorList>
            <person name="Park S."/>
        </authorList>
    </citation>
    <scope>NUCLEOTIDE SEQUENCE [LARGE SCALE GENOMIC DNA]</scope>
    <source>
        <strain evidence="3">chi3</strain>
    </source>
</reference>
<evidence type="ECO:0000313" key="3">
    <source>
        <dbReference type="Proteomes" id="UP001218788"/>
    </source>
</evidence>
<dbReference type="Proteomes" id="UP001218788">
    <property type="component" value="Unassembled WGS sequence"/>
</dbReference>